<proteinExistence type="predicted"/>
<reference evidence="1" key="1">
    <citation type="journal article" date="2020" name="Stud. Mycol.">
        <title>101 Dothideomycetes genomes: a test case for predicting lifestyles and emergence of pathogens.</title>
        <authorList>
            <person name="Haridas S."/>
            <person name="Albert R."/>
            <person name="Binder M."/>
            <person name="Bloem J."/>
            <person name="Labutti K."/>
            <person name="Salamov A."/>
            <person name="Andreopoulos B."/>
            <person name="Baker S."/>
            <person name="Barry K."/>
            <person name="Bills G."/>
            <person name="Bluhm B."/>
            <person name="Cannon C."/>
            <person name="Castanera R."/>
            <person name="Culley D."/>
            <person name="Daum C."/>
            <person name="Ezra D."/>
            <person name="Gonzalez J."/>
            <person name="Henrissat B."/>
            <person name="Kuo A."/>
            <person name="Liang C."/>
            <person name="Lipzen A."/>
            <person name="Lutzoni F."/>
            <person name="Magnuson J."/>
            <person name="Mondo S."/>
            <person name="Nolan M."/>
            <person name="Ohm R."/>
            <person name="Pangilinan J."/>
            <person name="Park H.-J."/>
            <person name="Ramirez L."/>
            <person name="Alfaro M."/>
            <person name="Sun H."/>
            <person name="Tritt A."/>
            <person name="Yoshinaga Y."/>
            <person name="Zwiers L.-H."/>
            <person name="Turgeon B."/>
            <person name="Goodwin S."/>
            <person name="Spatafora J."/>
            <person name="Crous P."/>
            <person name="Grigoriev I."/>
        </authorList>
    </citation>
    <scope>NUCLEOTIDE SEQUENCE</scope>
    <source>
        <strain evidence="1">ATCC 74209</strain>
    </source>
</reference>
<evidence type="ECO:0000313" key="2">
    <source>
        <dbReference type="Proteomes" id="UP000799536"/>
    </source>
</evidence>
<protein>
    <submittedName>
        <fullName evidence="1">Uncharacterized protein</fullName>
    </submittedName>
</protein>
<dbReference type="AlphaFoldDB" id="A0A9P4JXU1"/>
<dbReference type="OrthoDB" id="62952at2759"/>
<comment type="caution">
    <text evidence="1">The sequence shown here is derived from an EMBL/GenBank/DDBJ whole genome shotgun (WGS) entry which is preliminary data.</text>
</comment>
<gene>
    <name evidence="1" type="ORF">GQ43DRAFT_437917</name>
</gene>
<organism evidence="1 2">
    <name type="scientific">Delitschia confertaspora ATCC 74209</name>
    <dbReference type="NCBI Taxonomy" id="1513339"/>
    <lineage>
        <taxon>Eukaryota</taxon>
        <taxon>Fungi</taxon>
        <taxon>Dikarya</taxon>
        <taxon>Ascomycota</taxon>
        <taxon>Pezizomycotina</taxon>
        <taxon>Dothideomycetes</taxon>
        <taxon>Pleosporomycetidae</taxon>
        <taxon>Pleosporales</taxon>
        <taxon>Delitschiaceae</taxon>
        <taxon>Delitschia</taxon>
    </lineage>
</organism>
<dbReference type="EMBL" id="ML993875">
    <property type="protein sequence ID" value="KAF2204493.1"/>
    <property type="molecule type" value="Genomic_DNA"/>
</dbReference>
<name>A0A9P4JXU1_9PLEO</name>
<feature type="non-terminal residue" evidence="1">
    <location>
        <position position="179"/>
    </location>
</feature>
<dbReference type="Proteomes" id="UP000799536">
    <property type="component" value="Unassembled WGS sequence"/>
</dbReference>
<keyword evidence="2" id="KW-1185">Reference proteome</keyword>
<accession>A0A9P4JXU1</accession>
<evidence type="ECO:0000313" key="1">
    <source>
        <dbReference type="EMBL" id="KAF2204493.1"/>
    </source>
</evidence>
<sequence length="179" mass="20561">MQMKQGGNRIAYAPDYQAKNRLSILRTCKEVCKETLPIVYSQMFHFPGTQVISSFLLQIGECRKHLQFLRSDAYNGQSARTMFHLLQDAKNLKKISFAHASSNEQPKTAIKNIYNDAHVWMLGLNREDPYHDIKLLCFDNAAFHMCERDEEGNVVVTQWGPPEQILFLKGLKQKLDQGA</sequence>